<proteinExistence type="predicted"/>
<keyword evidence="2" id="KW-1185">Reference proteome</keyword>
<dbReference type="Proteomes" id="UP000247917">
    <property type="component" value="Chromosome"/>
</dbReference>
<reference evidence="1 2" key="1">
    <citation type="journal article" date="2018" name="Genome Biol. Evol.">
        <title>Parallel and Gradual Genome Erosion in the Blattabacterium Endosymbionts of Mastotermes darwiniensis and Cryptocercus Wood Roaches.</title>
        <authorList>
            <person name="Kinjo Y."/>
            <person name="Bourguignon T."/>
            <person name="Tong K.J."/>
            <person name="Kuwahara H."/>
            <person name="Lim S.J."/>
            <person name="Yoon K.B."/>
            <person name="Shigenobu S."/>
            <person name="Park Y.C."/>
            <person name="Nalepa C.A."/>
            <person name="Hongoh Y."/>
            <person name="Ohkuma M."/>
            <person name="Lo N."/>
            <person name="Tokuda G."/>
        </authorList>
    </citation>
    <scope>NUCLEOTIDE SEQUENCE [LARGE SCALE GENOMIC DNA]</scope>
    <source>
        <strain evidence="1 2">CPUsv</strain>
    </source>
</reference>
<name>A0ABN5M3B8_9FLAO</name>
<dbReference type="EMBL" id="CP029812">
    <property type="protein sequence ID" value="AWU40000.1"/>
    <property type="molecule type" value="Genomic_DNA"/>
</dbReference>
<evidence type="ECO:0000313" key="2">
    <source>
        <dbReference type="Proteomes" id="UP000247917"/>
    </source>
</evidence>
<evidence type="ECO:0000313" key="1">
    <source>
        <dbReference type="EMBL" id="AWU40000.1"/>
    </source>
</evidence>
<gene>
    <name evidence="1" type="ORF">DM808_02435</name>
</gene>
<sequence length="65" mass="7687">MKVQLKIKGSKNIINTIKYGKSLFFFPIYTYVLFYSNKILYPEGIKLIGTLVKKKILKNRFIEIK</sequence>
<protein>
    <submittedName>
        <fullName evidence="1">Uncharacterized protein</fullName>
    </submittedName>
</protein>
<dbReference type="RefSeq" id="WP_110540326.1">
    <property type="nucleotide sequence ID" value="NZ_CP029812.1"/>
</dbReference>
<accession>A0ABN5M3B8</accession>
<organism evidence="1 2">
    <name type="scientific">Blattabacterium punctulatus</name>
    <dbReference type="NCBI Taxonomy" id="164514"/>
    <lineage>
        <taxon>Bacteria</taxon>
        <taxon>Pseudomonadati</taxon>
        <taxon>Bacteroidota</taxon>
        <taxon>Flavobacteriia</taxon>
        <taxon>Flavobacteriales</taxon>
        <taxon>Blattabacteriaceae</taxon>
        <taxon>Blattabacterium</taxon>
    </lineage>
</organism>